<feature type="compositionally biased region" description="Basic and acidic residues" evidence="1">
    <location>
        <begin position="75"/>
        <end position="85"/>
    </location>
</feature>
<name>A0A6G1KMF1_9PLEO</name>
<evidence type="ECO:0000313" key="3">
    <source>
        <dbReference type="EMBL" id="KAF2713725.1"/>
    </source>
</evidence>
<evidence type="ECO:0000256" key="1">
    <source>
        <dbReference type="SAM" id="MobiDB-lite"/>
    </source>
</evidence>
<reference evidence="3" key="1">
    <citation type="journal article" date="2020" name="Stud. Mycol.">
        <title>101 Dothideomycetes genomes: a test case for predicting lifestyles and emergence of pathogens.</title>
        <authorList>
            <person name="Haridas S."/>
            <person name="Albert R."/>
            <person name="Binder M."/>
            <person name="Bloem J."/>
            <person name="Labutti K."/>
            <person name="Salamov A."/>
            <person name="Andreopoulos B."/>
            <person name="Baker S."/>
            <person name="Barry K."/>
            <person name="Bills G."/>
            <person name="Bluhm B."/>
            <person name="Cannon C."/>
            <person name="Castanera R."/>
            <person name="Culley D."/>
            <person name="Daum C."/>
            <person name="Ezra D."/>
            <person name="Gonzalez J."/>
            <person name="Henrissat B."/>
            <person name="Kuo A."/>
            <person name="Liang C."/>
            <person name="Lipzen A."/>
            <person name="Lutzoni F."/>
            <person name="Magnuson J."/>
            <person name="Mondo S."/>
            <person name="Nolan M."/>
            <person name="Ohm R."/>
            <person name="Pangilinan J."/>
            <person name="Park H.-J."/>
            <person name="Ramirez L."/>
            <person name="Alfaro M."/>
            <person name="Sun H."/>
            <person name="Tritt A."/>
            <person name="Yoshinaga Y."/>
            <person name="Zwiers L.-H."/>
            <person name="Turgeon B."/>
            <person name="Goodwin S."/>
            <person name="Spatafora J."/>
            <person name="Crous P."/>
            <person name="Grigoriev I."/>
        </authorList>
    </citation>
    <scope>NUCLEOTIDE SEQUENCE</scope>
    <source>
        <strain evidence="3">CBS 279.74</strain>
    </source>
</reference>
<sequence>MAPKMAEIPYRKMQVDDLEILLRSRNLPTTGTKLEMAARLVNEDAQIEAGQKASDARAAAEAGQTARPTAAAGRKKSESEEDTHGLARTSSEAGTKDRLLSYDQSGCPIVNDDEKSALPINNPKTEKEWTKVVKKSKSVCRPASETITLGNIYGSHFMAQRAKENTALPTPANKHKTKPPKQQPTVPKTTEAIAPAPIVDRRIPTTGIIVTPNVSATMNAPKVKKAKQRKGRKMQSHEVSEAEPSGVDDDVAGRVTSAVTKTNEKVDAVVLAANHVAQQEWIQRAIMVLVVLISILAGMALHVWLS</sequence>
<dbReference type="OrthoDB" id="445357at2759"/>
<dbReference type="EMBL" id="MU005765">
    <property type="protein sequence ID" value="KAF2713725.1"/>
    <property type="molecule type" value="Genomic_DNA"/>
</dbReference>
<dbReference type="Gene3D" id="1.10.720.30">
    <property type="entry name" value="SAP domain"/>
    <property type="match status" value="1"/>
</dbReference>
<feature type="compositionally biased region" description="Low complexity" evidence="1">
    <location>
        <begin position="56"/>
        <end position="72"/>
    </location>
</feature>
<keyword evidence="2" id="KW-1133">Transmembrane helix</keyword>
<feature type="region of interest" description="Disordered" evidence="1">
    <location>
        <begin position="227"/>
        <end position="250"/>
    </location>
</feature>
<keyword evidence="2" id="KW-0472">Membrane</keyword>
<dbReference type="Proteomes" id="UP000799428">
    <property type="component" value="Unassembled WGS sequence"/>
</dbReference>
<dbReference type="SUPFAM" id="SSF68906">
    <property type="entry name" value="SAP domain"/>
    <property type="match status" value="1"/>
</dbReference>
<evidence type="ECO:0000256" key="2">
    <source>
        <dbReference type="SAM" id="Phobius"/>
    </source>
</evidence>
<protein>
    <recommendedName>
        <fullName evidence="5">SAP domain-containing protein</fullName>
    </recommendedName>
</protein>
<keyword evidence="4" id="KW-1185">Reference proteome</keyword>
<organism evidence="3 4">
    <name type="scientific">Pleomassaria siparia CBS 279.74</name>
    <dbReference type="NCBI Taxonomy" id="1314801"/>
    <lineage>
        <taxon>Eukaryota</taxon>
        <taxon>Fungi</taxon>
        <taxon>Dikarya</taxon>
        <taxon>Ascomycota</taxon>
        <taxon>Pezizomycotina</taxon>
        <taxon>Dothideomycetes</taxon>
        <taxon>Pleosporomycetidae</taxon>
        <taxon>Pleosporales</taxon>
        <taxon>Pleomassariaceae</taxon>
        <taxon>Pleomassaria</taxon>
    </lineage>
</organism>
<evidence type="ECO:0000313" key="4">
    <source>
        <dbReference type="Proteomes" id="UP000799428"/>
    </source>
</evidence>
<accession>A0A6G1KMF1</accession>
<proteinExistence type="predicted"/>
<dbReference type="InterPro" id="IPR036361">
    <property type="entry name" value="SAP_dom_sf"/>
</dbReference>
<feature type="region of interest" description="Disordered" evidence="1">
    <location>
        <begin position="167"/>
        <end position="193"/>
    </location>
</feature>
<evidence type="ECO:0008006" key="5">
    <source>
        <dbReference type="Google" id="ProtNLM"/>
    </source>
</evidence>
<gene>
    <name evidence="3" type="ORF">K504DRAFT_145230</name>
</gene>
<dbReference type="AlphaFoldDB" id="A0A6G1KMF1"/>
<keyword evidence="2" id="KW-0812">Transmembrane</keyword>
<feature type="region of interest" description="Disordered" evidence="1">
    <location>
        <begin position="48"/>
        <end position="97"/>
    </location>
</feature>
<feature type="transmembrane region" description="Helical" evidence="2">
    <location>
        <begin position="285"/>
        <end position="305"/>
    </location>
</feature>